<keyword evidence="2" id="KW-1185">Reference proteome</keyword>
<sequence>MRKSSNRSIYISQLQAVLLPSTNRESTPAGRKITMSITTTMPQSDHQADFRRRLIETFDPHVSSKQDKLDQLVSIKSFALRFIKDASHKAPLESEAVKQGLSVLWHMFLETAKFADRDDAFQDQLVSMLLWTREIDLLHKRVHPTKTSTVAWESYGFDNSLQSKWEQLMETVDATQQQQQQNLATFSAKALAVGVHQDSIGLTALWYLRETFETEDSTRAIALLPAAVTWLENCNFKLFTLSVTENSFEDDSKHHLVEPGVLAKGAGIDRPAFSLQRWLFWRRRLQELNHSANEEVAKEAHKGFMAMINCGREFNYDVPGEAKFTEKLQAAMWEELVRSGKKSVDGHEIDINVDWVD</sequence>
<gene>
    <name evidence="1" type="ORF">QBC34DRAFT_410128</name>
</gene>
<reference evidence="1" key="2">
    <citation type="submission" date="2023-05" db="EMBL/GenBank/DDBJ databases">
        <authorList>
            <consortium name="Lawrence Berkeley National Laboratory"/>
            <person name="Steindorff A."/>
            <person name="Hensen N."/>
            <person name="Bonometti L."/>
            <person name="Westerberg I."/>
            <person name="Brannstrom I.O."/>
            <person name="Guillou S."/>
            <person name="Cros-Aarteil S."/>
            <person name="Calhoun S."/>
            <person name="Haridas S."/>
            <person name="Kuo A."/>
            <person name="Mondo S."/>
            <person name="Pangilinan J."/>
            <person name="Riley R."/>
            <person name="Labutti K."/>
            <person name="Andreopoulos B."/>
            <person name="Lipzen A."/>
            <person name="Chen C."/>
            <person name="Yanf M."/>
            <person name="Daum C."/>
            <person name="Ng V."/>
            <person name="Clum A."/>
            <person name="Ohm R."/>
            <person name="Martin F."/>
            <person name="Silar P."/>
            <person name="Natvig D."/>
            <person name="Lalanne C."/>
            <person name="Gautier V."/>
            <person name="Ament-Velasquez S.L."/>
            <person name="Kruys A."/>
            <person name="Hutchinson M.I."/>
            <person name="Powell A.J."/>
            <person name="Barry K."/>
            <person name="Miller A.N."/>
            <person name="Grigoriev I.V."/>
            <person name="Debuchy R."/>
            <person name="Gladieux P."/>
            <person name="Thoren M.H."/>
            <person name="Johannesson H."/>
        </authorList>
    </citation>
    <scope>NUCLEOTIDE SEQUENCE</scope>
    <source>
        <strain evidence="1">PSN243</strain>
    </source>
</reference>
<evidence type="ECO:0000313" key="2">
    <source>
        <dbReference type="Proteomes" id="UP001321760"/>
    </source>
</evidence>
<dbReference type="PANTHER" id="PTHR38797:SF4">
    <property type="entry name" value="NUCLEAR PORE COMPLEX PROTEIN NUP85"/>
    <property type="match status" value="1"/>
</dbReference>
<organism evidence="1 2">
    <name type="scientific">Podospora aff. communis PSN243</name>
    <dbReference type="NCBI Taxonomy" id="3040156"/>
    <lineage>
        <taxon>Eukaryota</taxon>
        <taxon>Fungi</taxon>
        <taxon>Dikarya</taxon>
        <taxon>Ascomycota</taxon>
        <taxon>Pezizomycotina</taxon>
        <taxon>Sordariomycetes</taxon>
        <taxon>Sordariomycetidae</taxon>
        <taxon>Sordariales</taxon>
        <taxon>Podosporaceae</taxon>
        <taxon>Podospora</taxon>
    </lineage>
</organism>
<accession>A0AAV9GFM1</accession>
<proteinExistence type="predicted"/>
<dbReference type="Pfam" id="PF12311">
    <property type="entry name" value="DUF3632"/>
    <property type="match status" value="1"/>
</dbReference>
<dbReference type="PANTHER" id="PTHR38797">
    <property type="entry name" value="NUCLEAR PORE COMPLEX PROTEIN NUP85-RELATED"/>
    <property type="match status" value="1"/>
</dbReference>
<comment type="caution">
    <text evidence="1">The sequence shown here is derived from an EMBL/GenBank/DDBJ whole genome shotgun (WGS) entry which is preliminary data.</text>
</comment>
<dbReference type="InterPro" id="IPR053204">
    <property type="entry name" value="Oxopyrrolidines_Biosynth-assoc"/>
</dbReference>
<protein>
    <submittedName>
        <fullName evidence="1">Uncharacterized protein</fullName>
    </submittedName>
</protein>
<reference evidence="1" key="1">
    <citation type="journal article" date="2023" name="Mol. Phylogenet. Evol.">
        <title>Genome-scale phylogeny and comparative genomics of the fungal order Sordariales.</title>
        <authorList>
            <person name="Hensen N."/>
            <person name="Bonometti L."/>
            <person name="Westerberg I."/>
            <person name="Brannstrom I.O."/>
            <person name="Guillou S."/>
            <person name="Cros-Aarteil S."/>
            <person name="Calhoun S."/>
            <person name="Haridas S."/>
            <person name="Kuo A."/>
            <person name="Mondo S."/>
            <person name="Pangilinan J."/>
            <person name="Riley R."/>
            <person name="LaButti K."/>
            <person name="Andreopoulos B."/>
            <person name="Lipzen A."/>
            <person name="Chen C."/>
            <person name="Yan M."/>
            <person name="Daum C."/>
            <person name="Ng V."/>
            <person name="Clum A."/>
            <person name="Steindorff A."/>
            <person name="Ohm R.A."/>
            <person name="Martin F."/>
            <person name="Silar P."/>
            <person name="Natvig D.O."/>
            <person name="Lalanne C."/>
            <person name="Gautier V."/>
            <person name="Ament-Velasquez S.L."/>
            <person name="Kruys A."/>
            <person name="Hutchinson M.I."/>
            <person name="Powell A.J."/>
            <person name="Barry K."/>
            <person name="Miller A.N."/>
            <person name="Grigoriev I.V."/>
            <person name="Debuchy R."/>
            <person name="Gladieux P."/>
            <person name="Hiltunen Thoren M."/>
            <person name="Johannesson H."/>
        </authorList>
    </citation>
    <scope>NUCLEOTIDE SEQUENCE</scope>
    <source>
        <strain evidence="1">PSN243</strain>
    </source>
</reference>
<evidence type="ECO:0000313" key="1">
    <source>
        <dbReference type="EMBL" id="KAK4447221.1"/>
    </source>
</evidence>
<dbReference type="InterPro" id="IPR022085">
    <property type="entry name" value="OpdG"/>
</dbReference>
<dbReference type="AlphaFoldDB" id="A0AAV9GFM1"/>
<name>A0AAV9GFM1_9PEZI</name>
<dbReference type="EMBL" id="MU865951">
    <property type="protein sequence ID" value="KAK4447221.1"/>
    <property type="molecule type" value="Genomic_DNA"/>
</dbReference>
<dbReference type="Proteomes" id="UP001321760">
    <property type="component" value="Unassembled WGS sequence"/>
</dbReference>